<sequence length="311" mass="34930">MHTILGAGGTVANALSRELINDNQTVRLVSRKPVNITGKNVTWQKADLLNYDEVLAAAQGSTVIYMAAGIVYDATIWQAQWPVIMQNVINVTKATGARLIFFDNIYMYGLVNGPMTEDTPYHPSSKKGQVRAGIADMLMDEVKAGNIRASIARAPDFYGTDSLNSFVDMMVITKYAAKQTAQWIGDPNKKHNFIYIPDAGKAMFLLGQNPDSDNQVWHLPTPPAITGKEFMAIAARVYGVKPKFFVLRKYMLWLIGLFQKVVMGTVEMYYQYDHDYIFDSSKFEKAFNFKPTSYEDGLKELSETLYKPQQA</sequence>
<dbReference type="PANTHER" id="PTHR43245">
    <property type="entry name" value="BIFUNCTIONAL POLYMYXIN RESISTANCE PROTEIN ARNA"/>
    <property type="match status" value="1"/>
</dbReference>
<name>A0A5B8W369_9SPHI</name>
<protein>
    <submittedName>
        <fullName evidence="2">NAD-dependent epimerase/dehydratase family protein</fullName>
    </submittedName>
</protein>
<dbReference type="SUPFAM" id="SSF51735">
    <property type="entry name" value="NAD(P)-binding Rossmann-fold domains"/>
    <property type="match status" value="1"/>
</dbReference>
<gene>
    <name evidence="2" type="ORF">FSB76_20300</name>
</gene>
<dbReference type="Proteomes" id="UP000321362">
    <property type="component" value="Chromosome"/>
</dbReference>
<evidence type="ECO:0000313" key="3">
    <source>
        <dbReference type="Proteomes" id="UP000321362"/>
    </source>
</evidence>
<dbReference type="AlphaFoldDB" id="A0A5B8W369"/>
<dbReference type="RefSeq" id="WP_147056544.1">
    <property type="nucleotide sequence ID" value="NZ_CP042437.1"/>
</dbReference>
<dbReference type="InterPro" id="IPR001509">
    <property type="entry name" value="Epimerase_deHydtase"/>
</dbReference>
<accession>A0A5B8W369</accession>
<dbReference type="EMBL" id="CP042437">
    <property type="protein sequence ID" value="QEC78163.1"/>
    <property type="molecule type" value="Genomic_DNA"/>
</dbReference>
<dbReference type="Pfam" id="PF01370">
    <property type="entry name" value="Epimerase"/>
    <property type="match status" value="1"/>
</dbReference>
<dbReference type="PANTHER" id="PTHR43245:SF13">
    <property type="entry name" value="UDP-D-APIOSE_UDP-D-XYLOSE SYNTHASE 2"/>
    <property type="match status" value="1"/>
</dbReference>
<dbReference type="InterPro" id="IPR050177">
    <property type="entry name" value="Lipid_A_modif_metabolic_enz"/>
</dbReference>
<dbReference type="InterPro" id="IPR036291">
    <property type="entry name" value="NAD(P)-bd_dom_sf"/>
</dbReference>
<reference evidence="2 3" key="1">
    <citation type="journal article" date="2013" name="J. Microbiol.">
        <title>Mucilaginibacter ginsenosidivorax sp. nov., with ginsenoside converting activity isolated from sediment.</title>
        <authorList>
            <person name="Kim J.K."/>
            <person name="Choi T.E."/>
            <person name="Liu Q.M."/>
            <person name="Park H.Y."/>
            <person name="Yi T.H."/>
            <person name="Yoon M.H."/>
            <person name="Kim S.C."/>
            <person name="Im W.T."/>
        </authorList>
    </citation>
    <scope>NUCLEOTIDE SEQUENCE [LARGE SCALE GENOMIC DNA]</scope>
    <source>
        <strain evidence="2 3">KHI28</strain>
    </source>
</reference>
<proteinExistence type="predicted"/>
<dbReference type="Gene3D" id="3.40.50.720">
    <property type="entry name" value="NAD(P)-binding Rossmann-like Domain"/>
    <property type="match status" value="1"/>
</dbReference>
<dbReference type="OrthoDB" id="112777at2"/>
<organism evidence="2 3">
    <name type="scientific">Mucilaginibacter ginsenosidivorax</name>
    <dbReference type="NCBI Taxonomy" id="862126"/>
    <lineage>
        <taxon>Bacteria</taxon>
        <taxon>Pseudomonadati</taxon>
        <taxon>Bacteroidota</taxon>
        <taxon>Sphingobacteriia</taxon>
        <taxon>Sphingobacteriales</taxon>
        <taxon>Sphingobacteriaceae</taxon>
        <taxon>Mucilaginibacter</taxon>
    </lineage>
</organism>
<evidence type="ECO:0000313" key="2">
    <source>
        <dbReference type="EMBL" id="QEC78163.1"/>
    </source>
</evidence>
<keyword evidence="3" id="KW-1185">Reference proteome</keyword>
<dbReference type="KEGG" id="mgk:FSB76_20300"/>
<feature type="domain" description="NAD-dependent epimerase/dehydratase" evidence="1">
    <location>
        <begin position="4"/>
        <end position="214"/>
    </location>
</feature>
<evidence type="ECO:0000259" key="1">
    <source>
        <dbReference type="Pfam" id="PF01370"/>
    </source>
</evidence>